<dbReference type="InterPro" id="IPR017310">
    <property type="entry name" value="Pept_S8A_subtilisin_clostridia"/>
</dbReference>
<dbReference type="KEGG" id="acel:acsn021_34480"/>
<dbReference type="InterPro" id="IPR000209">
    <property type="entry name" value="Peptidase_S8/S53_dom"/>
</dbReference>
<dbReference type="PIRSF" id="PIRSF037894">
    <property type="entry name" value="Subtilisin_rel_CspABC"/>
    <property type="match status" value="1"/>
</dbReference>
<proteinExistence type="inferred from homology"/>
<evidence type="ECO:0000256" key="3">
    <source>
        <dbReference type="ARBA" id="ARBA00022801"/>
    </source>
</evidence>
<keyword evidence="7" id="KW-1185">Reference proteome</keyword>
<dbReference type="PROSITE" id="PS00136">
    <property type="entry name" value="SUBTILASE_ASP"/>
    <property type="match status" value="1"/>
</dbReference>
<feature type="active site" description="Charge relay system" evidence="5">
    <location>
        <position position="497"/>
    </location>
</feature>
<reference evidence="6 7" key="1">
    <citation type="journal article" date="2016" name="Int. J. Syst. Evol. Microbiol.">
        <title>Descriptions of Anaerotaenia torta gen. nov., sp. nov. and Anaerocolumna cellulosilytica gen. nov., sp. nov. isolated from a methanogenic reactor of cattle waste.</title>
        <authorList>
            <person name="Uek A."/>
            <person name="Ohtaki Y."/>
            <person name="Kaku N."/>
            <person name="Ueki K."/>
        </authorList>
    </citation>
    <scope>NUCLEOTIDE SEQUENCE [LARGE SCALE GENOMIC DNA]</scope>
    <source>
        <strain evidence="6 7">SN021</strain>
    </source>
</reference>
<evidence type="ECO:0000256" key="5">
    <source>
        <dbReference type="PROSITE-ProRule" id="PRU01240"/>
    </source>
</evidence>
<sequence>MDQDCRDFILNEDYTDLIFQSGQLLERFTSSITGTCQTRLNNTHNVVYTPITSLPENLIQEYGYGVLPSCFGLLDTGSLEASGVTRIRNIPAFNLRGDGILIGIIDTGIDYRHEAFRKADGTSKIISIWDQTIQTGPAPEGFFYGTEYTQEQINLALQSEDPLSVVQSIDTEGHGTFLAGIAAGTPNDANNFAGVVPEAEIIVVKLKQAKPYLRNFFLIPQDVVCFQETDIIFGINYLLDVSSRLSRPISICIGFGTSQGAHDERGVLSSYLSLVADARGVGVTIGGGNEGNRGHHFQGTVTNGAEFVTVELRVGADNLGFSMELWGDAPSTFSIDILSPTGEFIPRIPARLGETRVIRFIFENTVIFVDYELVESQTGDQLILMRFQAPTEGIWRFRVYSSSDLAANFHIWLPITNFLDSDTFFTEPSPYTTLTSPANTLIPIIVTAYDYTNDSLYINASRGFTRNNNINPDLAAPGVNLIGPDLNNSYTTSSGTSLSAAHTTGIAAMVLQWSQSSGTFAQVDSVEIKNLLLRGAKRDPNLSYPNREWGYGILDIYSSFNSLRGDTQP</sequence>
<keyword evidence="2 5" id="KW-0645">Protease</keyword>
<accession>A0A6S6R3F1</accession>
<feature type="active site" description="Charge relay system" evidence="5">
    <location>
        <position position="174"/>
    </location>
</feature>
<dbReference type="PROSITE" id="PS51892">
    <property type="entry name" value="SUBTILASE"/>
    <property type="match status" value="1"/>
</dbReference>
<evidence type="ECO:0000256" key="1">
    <source>
        <dbReference type="ARBA" id="ARBA00011073"/>
    </source>
</evidence>
<dbReference type="GO" id="GO:0004252">
    <property type="term" value="F:serine-type endopeptidase activity"/>
    <property type="evidence" value="ECO:0007669"/>
    <property type="project" value="UniProtKB-UniRule"/>
</dbReference>
<dbReference type="GO" id="GO:0006508">
    <property type="term" value="P:proteolysis"/>
    <property type="evidence" value="ECO:0007669"/>
    <property type="project" value="UniProtKB-KW"/>
</dbReference>
<name>A0A6S6R3F1_9FIRM</name>
<dbReference type="PRINTS" id="PR00723">
    <property type="entry name" value="SUBTILISIN"/>
</dbReference>
<comment type="similarity">
    <text evidence="1 5">Belongs to the peptidase S8 family.</text>
</comment>
<dbReference type="PANTHER" id="PTHR43806:SF11">
    <property type="entry name" value="CEREVISIN-RELATED"/>
    <property type="match status" value="1"/>
</dbReference>
<evidence type="ECO:0000256" key="2">
    <source>
        <dbReference type="ARBA" id="ARBA00022670"/>
    </source>
</evidence>
<dbReference type="RefSeq" id="WP_184092275.1">
    <property type="nucleotide sequence ID" value="NZ_AP023367.1"/>
</dbReference>
<keyword evidence="3 5" id="KW-0378">Hydrolase</keyword>
<dbReference type="InterPro" id="IPR015500">
    <property type="entry name" value="Peptidase_S8_subtilisin-rel"/>
</dbReference>
<dbReference type="PANTHER" id="PTHR43806">
    <property type="entry name" value="PEPTIDASE S8"/>
    <property type="match status" value="1"/>
</dbReference>
<dbReference type="Gene3D" id="2.60.120.1290">
    <property type="match status" value="1"/>
</dbReference>
<dbReference type="Pfam" id="PF00082">
    <property type="entry name" value="Peptidase_S8"/>
    <property type="match status" value="2"/>
</dbReference>
<dbReference type="AlphaFoldDB" id="A0A6S6R3F1"/>
<dbReference type="Gene3D" id="3.40.50.200">
    <property type="entry name" value="Peptidase S8/S53 domain"/>
    <property type="match status" value="1"/>
</dbReference>
<dbReference type="EMBL" id="AP023367">
    <property type="protein sequence ID" value="BCJ95879.1"/>
    <property type="molecule type" value="Genomic_DNA"/>
</dbReference>
<evidence type="ECO:0000256" key="4">
    <source>
        <dbReference type="ARBA" id="ARBA00022825"/>
    </source>
</evidence>
<evidence type="ECO:0000313" key="7">
    <source>
        <dbReference type="Proteomes" id="UP000515561"/>
    </source>
</evidence>
<organism evidence="6 7">
    <name type="scientific">Anaerocolumna cellulosilytica</name>
    <dbReference type="NCBI Taxonomy" id="433286"/>
    <lineage>
        <taxon>Bacteria</taxon>
        <taxon>Bacillati</taxon>
        <taxon>Bacillota</taxon>
        <taxon>Clostridia</taxon>
        <taxon>Lachnospirales</taxon>
        <taxon>Lachnospiraceae</taxon>
        <taxon>Anaerocolumna</taxon>
    </lineage>
</organism>
<dbReference type="SUPFAM" id="SSF52743">
    <property type="entry name" value="Subtilisin-like"/>
    <property type="match status" value="1"/>
</dbReference>
<dbReference type="InterPro" id="IPR034045">
    <property type="entry name" value="Pep_S8_CspA-like"/>
</dbReference>
<dbReference type="InterPro" id="IPR023827">
    <property type="entry name" value="Peptidase_S8_Asp-AS"/>
</dbReference>
<gene>
    <name evidence="6" type="ORF">acsn021_34480</name>
</gene>
<feature type="active site" description="Charge relay system" evidence="5">
    <location>
        <position position="106"/>
    </location>
</feature>
<dbReference type="Proteomes" id="UP000515561">
    <property type="component" value="Chromosome"/>
</dbReference>
<evidence type="ECO:0000313" key="6">
    <source>
        <dbReference type="EMBL" id="BCJ95879.1"/>
    </source>
</evidence>
<protein>
    <submittedName>
        <fullName evidence="6">Uncharacterized protein</fullName>
    </submittedName>
</protein>
<keyword evidence="4 5" id="KW-0720">Serine protease</keyword>
<dbReference type="InterPro" id="IPR050131">
    <property type="entry name" value="Peptidase_S8_subtilisin-like"/>
</dbReference>
<dbReference type="CDD" id="cd07478">
    <property type="entry name" value="Peptidases_S8_CspA-like"/>
    <property type="match status" value="1"/>
</dbReference>
<dbReference type="InterPro" id="IPR036852">
    <property type="entry name" value="Peptidase_S8/S53_dom_sf"/>
</dbReference>